<feature type="non-terminal residue" evidence="1">
    <location>
        <position position="100"/>
    </location>
</feature>
<gene>
    <name evidence="1" type="ORF">RPERSI_LOCUS8191</name>
</gene>
<name>A0ACA9NI50_9GLOM</name>
<evidence type="ECO:0000313" key="2">
    <source>
        <dbReference type="Proteomes" id="UP000789920"/>
    </source>
</evidence>
<proteinExistence type="predicted"/>
<reference evidence="1" key="1">
    <citation type="submission" date="2021-06" db="EMBL/GenBank/DDBJ databases">
        <authorList>
            <person name="Kallberg Y."/>
            <person name="Tangrot J."/>
            <person name="Rosling A."/>
        </authorList>
    </citation>
    <scope>NUCLEOTIDE SEQUENCE</scope>
    <source>
        <strain evidence="1">MA461A</strain>
    </source>
</reference>
<dbReference type="EMBL" id="CAJVQC010014619">
    <property type="protein sequence ID" value="CAG8658928.1"/>
    <property type="molecule type" value="Genomic_DNA"/>
</dbReference>
<organism evidence="1 2">
    <name type="scientific">Racocetra persica</name>
    <dbReference type="NCBI Taxonomy" id="160502"/>
    <lineage>
        <taxon>Eukaryota</taxon>
        <taxon>Fungi</taxon>
        <taxon>Fungi incertae sedis</taxon>
        <taxon>Mucoromycota</taxon>
        <taxon>Glomeromycotina</taxon>
        <taxon>Glomeromycetes</taxon>
        <taxon>Diversisporales</taxon>
        <taxon>Gigasporaceae</taxon>
        <taxon>Racocetra</taxon>
    </lineage>
</organism>
<protein>
    <submittedName>
        <fullName evidence="1">1945_t:CDS:1</fullName>
    </submittedName>
</protein>
<sequence>MSRITGDMDSSFDQNESTGANITGGDLNSTTYQENFGANAIKDSSAKVTDNLDLHQEILNYKDMKDMKDIEDISEEWLRLFAVSDEMLVSFKHSNGPYNF</sequence>
<dbReference type="Proteomes" id="UP000789920">
    <property type="component" value="Unassembled WGS sequence"/>
</dbReference>
<accession>A0ACA9NI50</accession>
<evidence type="ECO:0000313" key="1">
    <source>
        <dbReference type="EMBL" id="CAG8658928.1"/>
    </source>
</evidence>
<comment type="caution">
    <text evidence="1">The sequence shown here is derived from an EMBL/GenBank/DDBJ whole genome shotgun (WGS) entry which is preliminary data.</text>
</comment>
<keyword evidence="2" id="KW-1185">Reference proteome</keyword>